<dbReference type="Proteomes" id="UP000285897">
    <property type="component" value="Unassembled WGS sequence"/>
</dbReference>
<keyword evidence="5" id="KW-0472">Membrane</keyword>
<keyword evidence="1" id="KW-0547">Nucleotide-binding</keyword>
<sequence>MQYYHVVPFDFKAVFRFICSNMIHMTFFIVFQKILFYFASVCYHISNPNEAIMKQRYRQDCFNGGVRMKTKILTIAPYQGMKEIINDIASGRDDIEMTTRIGDLATGLEIVQSYDLDDFDIIISRGGTAKMISANVTIPVVEVEISVYDILRAIKLAENYSNRFAIIGYPAITNCAKMLCNLLQYDIEIIVLDENTEPYQQMEHLKEQGYEMVLCDMVGTSIARELGMNFILIISGRESIEAALDQAVRFSKIFSITRQQSQVLKAAVIQSREALFIYTKDGQPYFSSMERSPATAAFFNQVEQNLASFLSDSRFRLENQVDSFVYTMYSRHITINGIAYVYIYLLMQDAPLLVDDIGVSHYDVKTNSINEVSDYYGSANLIGSTRIIMEQYAATLAPVMILGEIGTGKTKAASFLYSHSEYRKSPYVIIDCANTNQKKWNYLIDNVNSPFNDLNTTIFIQNLQALEISLAQKFLSYLNQGEMCRRNRFIFSYTLGSDKQETDTVCQTFMNELSCLVLRIPPLRERVQDIPNITTLYISQANVEFGKQVVGLESEAMELMQQFGWPQNLAQFKRVIRQLIISTNDYYIKTDVVRQALSQESPSSQYTFQLQPGYEILNLNQNLDSINYDVSRIVLEQEHMNKTKTAERLGISRSTLWRILQK</sequence>
<dbReference type="InterPro" id="IPR002197">
    <property type="entry name" value="HTH_Fis"/>
</dbReference>
<evidence type="ECO:0000313" key="7">
    <source>
        <dbReference type="EMBL" id="RHL43427.1"/>
    </source>
</evidence>
<dbReference type="GO" id="GO:0005524">
    <property type="term" value="F:ATP binding"/>
    <property type="evidence" value="ECO:0007669"/>
    <property type="project" value="UniProtKB-KW"/>
</dbReference>
<dbReference type="SUPFAM" id="SSF159800">
    <property type="entry name" value="PrpR receptor domain-like"/>
    <property type="match status" value="1"/>
</dbReference>
<dbReference type="Gene3D" id="3.40.50.10660">
    <property type="entry name" value="PrpR receptor domain-like"/>
    <property type="match status" value="1"/>
</dbReference>
<name>A0A415L4P3_9FIRM</name>
<dbReference type="InterPro" id="IPR058031">
    <property type="entry name" value="AAA_lid_NorR"/>
</dbReference>
<evidence type="ECO:0000256" key="5">
    <source>
        <dbReference type="SAM" id="Phobius"/>
    </source>
</evidence>
<evidence type="ECO:0000313" key="10">
    <source>
        <dbReference type="Proteomes" id="UP000293506"/>
    </source>
</evidence>
<dbReference type="GO" id="GO:0043565">
    <property type="term" value="F:sequence-specific DNA binding"/>
    <property type="evidence" value="ECO:0007669"/>
    <property type="project" value="InterPro"/>
</dbReference>
<dbReference type="GO" id="GO:0006355">
    <property type="term" value="P:regulation of DNA-templated transcription"/>
    <property type="evidence" value="ECO:0007669"/>
    <property type="project" value="InterPro"/>
</dbReference>
<reference evidence="7 9" key="1">
    <citation type="submission" date="2018-08" db="EMBL/GenBank/DDBJ databases">
        <title>A genome reference for cultivated species of the human gut microbiota.</title>
        <authorList>
            <person name="Zou Y."/>
            <person name="Xue W."/>
            <person name="Luo G."/>
        </authorList>
    </citation>
    <scope>NUCLEOTIDE SEQUENCE [LARGE SCALE GENOMIC DNA]</scope>
    <source>
        <strain evidence="7 9">AF37-6AC</strain>
    </source>
</reference>
<dbReference type="EMBL" id="RCXQ01000008">
    <property type="protein sequence ID" value="RYT66582.1"/>
    <property type="molecule type" value="Genomic_DNA"/>
</dbReference>
<dbReference type="InterPro" id="IPR002078">
    <property type="entry name" value="Sigma_54_int"/>
</dbReference>
<comment type="caution">
    <text evidence="7">The sequence shown here is derived from an EMBL/GenBank/DDBJ whole genome shotgun (WGS) entry which is preliminary data.</text>
</comment>
<dbReference type="GO" id="GO:0000156">
    <property type="term" value="F:phosphorelay response regulator activity"/>
    <property type="evidence" value="ECO:0007669"/>
    <property type="project" value="InterPro"/>
</dbReference>
<dbReference type="SUPFAM" id="SSF52540">
    <property type="entry name" value="P-loop containing nucleoside triphosphate hydrolases"/>
    <property type="match status" value="1"/>
</dbReference>
<dbReference type="Gene3D" id="3.40.50.300">
    <property type="entry name" value="P-loop containing nucleotide triphosphate hydrolases"/>
    <property type="match status" value="1"/>
</dbReference>
<dbReference type="PROSITE" id="PS50045">
    <property type="entry name" value="SIGMA54_INTERACT_4"/>
    <property type="match status" value="1"/>
</dbReference>
<dbReference type="InterPro" id="IPR010524">
    <property type="entry name" value="Sig_transdc_resp-reg_PrpR_N"/>
</dbReference>
<organism evidence="7 9">
    <name type="scientific">Blautia obeum</name>
    <dbReference type="NCBI Taxonomy" id="40520"/>
    <lineage>
        <taxon>Bacteria</taxon>
        <taxon>Bacillati</taxon>
        <taxon>Bacillota</taxon>
        <taxon>Clostridia</taxon>
        <taxon>Lachnospirales</taxon>
        <taxon>Lachnospiraceae</taxon>
        <taxon>Blautia</taxon>
    </lineage>
</organism>
<evidence type="ECO:0000259" key="6">
    <source>
        <dbReference type="PROSITE" id="PS50045"/>
    </source>
</evidence>
<dbReference type="Pfam" id="PF14532">
    <property type="entry name" value="Sigma54_activ_2"/>
    <property type="match status" value="1"/>
</dbReference>
<keyword evidence="5" id="KW-0812">Transmembrane</keyword>
<evidence type="ECO:0000256" key="4">
    <source>
        <dbReference type="ARBA" id="ARBA00023163"/>
    </source>
</evidence>
<proteinExistence type="predicted"/>
<evidence type="ECO:0000256" key="3">
    <source>
        <dbReference type="ARBA" id="ARBA00023015"/>
    </source>
</evidence>
<accession>A0A415L4P3</accession>
<dbReference type="SUPFAM" id="SSF46689">
    <property type="entry name" value="Homeodomain-like"/>
    <property type="match status" value="1"/>
</dbReference>
<evidence type="ECO:0000256" key="2">
    <source>
        <dbReference type="ARBA" id="ARBA00022840"/>
    </source>
</evidence>
<keyword evidence="2" id="KW-0067">ATP-binding</keyword>
<reference evidence="8 10" key="2">
    <citation type="journal article" date="2019" name="Science, e1252229">
        <title>Invertible promoters mediate bacterial phase variation, antibiotic resistance, and host adaptation in the gut.</title>
        <authorList>
            <person name="Jiang X."/>
            <person name="Hall A.B."/>
            <person name="Arthur T.D."/>
            <person name="Plichta D.R."/>
            <person name="Covington C.T."/>
            <person name="Poyet M."/>
            <person name="Crothers J."/>
            <person name="Moses P.L."/>
            <person name="Tolonen A.C."/>
            <person name="Vlamakis H."/>
            <person name="Alm E.J."/>
            <person name="Xavier R.J."/>
        </authorList>
    </citation>
    <scope>NUCLEOTIDE SEQUENCE [LARGE SCALE GENOMIC DNA]</scope>
    <source>
        <strain evidence="10">af_0058</strain>
        <strain evidence="8">Af_0058</strain>
    </source>
</reference>
<feature type="domain" description="Sigma-54 factor interaction" evidence="6">
    <location>
        <begin position="375"/>
        <end position="581"/>
    </location>
</feature>
<evidence type="ECO:0000313" key="8">
    <source>
        <dbReference type="EMBL" id="RYT66582.1"/>
    </source>
</evidence>
<evidence type="ECO:0000313" key="9">
    <source>
        <dbReference type="Proteomes" id="UP000285897"/>
    </source>
</evidence>
<evidence type="ECO:0000256" key="1">
    <source>
        <dbReference type="ARBA" id="ARBA00022741"/>
    </source>
</evidence>
<dbReference type="Pfam" id="PF02954">
    <property type="entry name" value="HTH_8"/>
    <property type="match status" value="1"/>
</dbReference>
<dbReference type="Gene3D" id="1.10.10.60">
    <property type="entry name" value="Homeodomain-like"/>
    <property type="match status" value="1"/>
</dbReference>
<dbReference type="Pfam" id="PF25601">
    <property type="entry name" value="AAA_lid_14"/>
    <property type="match status" value="1"/>
</dbReference>
<keyword evidence="4" id="KW-0804">Transcription</keyword>
<protein>
    <submittedName>
        <fullName evidence="7">Sigma-54-dependent transcriptional regulator</fullName>
    </submittedName>
</protein>
<dbReference type="InterPro" id="IPR027417">
    <property type="entry name" value="P-loop_NTPase"/>
</dbReference>
<dbReference type="PANTHER" id="PTHR32071">
    <property type="entry name" value="TRANSCRIPTIONAL REGULATORY PROTEIN"/>
    <property type="match status" value="1"/>
</dbReference>
<dbReference type="InterPro" id="IPR009057">
    <property type="entry name" value="Homeodomain-like_sf"/>
</dbReference>
<gene>
    <name evidence="7" type="ORF">DW021_15660</name>
    <name evidence="8" type="ORF">EAI82_10195</name>
</gene>
<feature type="transmembrane region" description="Helical" evidence="5">
    <location>
        <begin position="21"/>
        <end position="39"/>
    </location>
</feature>
<dbReference type="Pfam" id="PF06506">
    <property type="entry name" value="PrpR_N"/>
    <property type="match status" value="1"/>
</dbReference>
<keyword evidence="3" id="KW-0805">Transcription regulation</keyword>
<dbReference type="Proteomes" id="UP000293506">
    <property type="component" value="Unassembled WGS sequence"/>
</dbReference>
<keyword evidence="5" id="KW-1133">Transmembrane helix</keyword>
<dbReference type="EMBL" id="QROS01000017">
    <property type="protein sequence ID" value="RHL43427.1"/>
    <property type="molecule type" value="Genomic_DNA"/>
</dbReference>
<dbReference type="Gene3D" id="3.40.50.2300">
    <property type="match status" value="1"/>
</dbReference>
<dbReference type="Gene3D" id="1.10.8.60">
    <property type="match status" value="1"/>
</dbReference>
<dbReference type="AlphaFoldDB" id="A0A415L4P3"/>